<comment type="similarity">
    <text evidence="1 3">Belongs to the SKP1 family.</text>
</comment>
<evidence type="ECO:0000313" key="5">
    <source>
        <dbReference type="EMBL" id="OXU28792.1"/>
    </source>
</evidence>
<organism evidence="5 6">
    <name type="scientific">Trichomalopsis sarcophagae</name>
    <dbReference type="NCBI Taxonomy" id="543379"/>
    <lineage>
        <taxon>Eukaryota</taxon>
        <taxon>Metazoa</taxon>
        <taxon>Ecdysozoa</taxon>
        <taxon>Arthropoda</taxon>
        <taxon>Hexapoda</taxon>
        <taxon>Insecta</taxon>
        <taxon>Pterygota</taxon>
        <taxon>Neoptera</taxon>
        <taxon>Endopterygota</taxon>
        <taxon>Hymenoptera</taxon>
        <taxon>Apocrita</taxon>
        <taxon>Proctotrupomorpha</taxon>
        <taxon>Chalcidoidea</taxon>
        <taxon>Pteromalidae</taxon>
        <taxon>Pteromalinae</taxon>
        <taxon>Trichomalopsis</taxon>
    </lineage>
</organism>
<evidence type="ECO:0000256" key="2">
    <source>
        <dbReference type="ARBA" id="ARBA00022786"/>
    </source>
</evidence>
<proteinExistence type="inferred from homology"/>
<keyword evidence="2 3" id="KW-0833">Ubl conjugation pathway</keyword>
<dbReference type="Proteomes" id="UP000215335">
    <property type="component" value="Unassembled WGS sequence"/>
</dbReference>
<reference evidence="5 6" key="1">
    <citation type="journal article" date="2017" name="Curr. Biol.">
        <title>The Evolution of Venom by Co-option of Single-Copy Genes.</title>
        <authorList>
            <person name="Martinson E.O."/>
            <person name="Mrinalini"/>
            <person name="Kelkar Y.D."/>
            <person name="Chang C.H."/>
            <person name="Werren J.H."/>
        </authorList>
    </citation>
    <scope>NUCLEOTIDE SEQUENCE [LARGE SCALE GENOMIC DNA]</scope>
    <source>
        <strain evidence="5 6">Alberta</strain>
        <tissue evidence="5">Whole body</tissue>
    </source>
</reference>
<dbReference type="SUPFAM" id="SSF81382">
    <property type="entry name" value="Skp1 dimerisation domain-like"/>
    <property type="match status" value="1"/>
</dbReference>
<dbReference type="PANTHER" id="PTHR11165">
    <property type="entry name" value="SKP1"/>
    <property type="match status" value="1"/>
</dbReference>
<dbReference type="InterPro" id="IPR036296">
    <property type="entry name" value="SKP1-like_dim_sf"/>
</dbReference>
<gene>
    <name evidence="5" type="ORF">TSAR_005473</name>
</gene>
<dbReference type="Pfam" id="PF03931">
    <property type="entry name" value="Skp1_POZ"/>
    <property type="match status" value="1"/>
</dbReference>
<dbReference type="UniPathway" id="UPA00143"/>
<dbReference type="OrthoDB" id="2342932at2759"/>
<dbReference type="PIRSF" id="PIRSF028729">
    <property type="entry name" value="E3_ubiquit_lig_SCF_Skp"/>
    <property type="match status" value="1"/>
</dbReference>
<dbReference type="SUPFAM" id="SSF54695">
    <property type="entry name" value="POZ domain"/>
    <property type="match status" value="1"/>
</dbReference>
<dbReference type="FunFam" id="3.30.710.10:FF:000124">
    <property type="entry name" value="Protein CBG09126"/>
    <property type="match status" value="1"/>
</dbReference>
<feature type="domain" description="SKP1 component POZ" evidence="4">
    <location>
        <begin position="4"/>
        <end position="68"/>
    </location>
</feature>
<dbReference type="GO" id="GO:0006511">
    <property type="term" value="P:ubiquitin-dependent protein catabolic process"/>
    <property type="evidence" value="ECO:0007669"/>
    <property type="project" value="InterPro"/>
</dbReference>
<sequence length="162" mass="18267">MCTIKLMSNDKVCFTVDIEAAKMSKKIKTFLDNLDMKNLDECSPTIAFRNVSSDMLAKIIQWTTHHKNDPPTNVENEENAGPRNIDISEWDSRFLDVDTKTLLGIVVAAKYLQVEGLVELCCKNMVATLRGQSITMMREFFKPIQKETEKNAAKAGCSKTND</sequence>
<dbReference type="STRING" id="543379.A0A232FDR9"/>
<dbReference type="EMBL" id="NNAY01000378">
    <property type="protein sequence ID" value="OXU28792.1"/>
    <property type="molecule type" value="Genomic_DNA"/>
</dbReference>
<dbReference type="InterPro" id="IPR016897">
    <property type="entry name" value="SKP1"/>
</dbReference>
<comment type="caution">
    <text evidence="5">The sequence shown here is derived from an EMBL/GenBank/DDBJ whole genome shotgun (WGS) entry which is preliminary data.</text>
</comment>
<dbReference type="SMART" id="SM00512">
    <property type="entry name" value="Skp1"/>
    <property type="match status" value="1"/>
</dbReference>
<evidence type="ECO:0000256" key="1">
    <source>
        <dbReference type="ARBA" id="ARBA00009993"/>
    </source>
</evidence>
<accession>A0A232FDR9</accession>
<protein>
    <recommendedName>
        <fullName evidence="4">SKP1 component POZ domain-containing protein</fullName>
    </recommendedName>
</protein>
<dbReference type="InterPro" id="IPR001232">
    <property type="entry name" value="SKP1-like"/>
</dbReference>
<dbReference type="Gene3D" id="3.30.710.10">
    <property type="entry name" value="Potassium Channel Kv1.1, Chain A"/>
    <property type="match status" value="1"/>
</dbReference>
<dbReference type="CDD" id="cd18322">
    <property type="entry name" value="BTB_POZ_SKP1"/>
    <property type="match status" value="1"/>
</dbReference>
<dbReference type="AlphaFoldDB" id="A0A232FDR9"/>
<evidence type="ECO:0000259" key="4">
    <source>
        <dbReference type="Pfam" id="PF03931"/>
    </source>
</evidence>
<dbReference type="InterPro" id="IPR016073">
    <property type="entry name" value="Skp1_comp_POZ"/>
</dbReference>
<evidence type="ECO:0000256" key="3">
    <source>
        <dbReference type="PIRNR" id="PIRNR028729"/>
    </source>
</evidence>
<dbReference type="InterPro" id="IPR011333">
    <property type="entry name" value="SKP1/BTB/POZ_sf"/>
</dbReference>
<keyword evidence="6" id="KW-1185">Reference proteome</keyword>
<dbReference type="GO" id="GO:0016567">
    <property type="term" value="P:protein ubiquitination"/>
    <property type="evidence" value="ECO:0007669"/>
    <property type="project" value="UniProtKB-UniPathway"/>
</dbReference>
<name>A0A232FDR9_9HYME</name>
<comment type="pathway">
    <text evidence="3">Protein modification; protein ubiquitination.</text>
</comment>
<evidence type="ECO:0000313" key="6">
    <source>
        <dbReference type="Proteomes" id="UP000215335"/>
    </source>
</evidence>